<dbReference type="EMBL" id="VSRR010000713">
    <property type="protein sequence ID" value="MPC18826.1"/>
    <property type="molecule type" value="Genomic_DNA"/>
</dbReference>
<comment type="caution">
    <text evidence="1">The sequence shown here is derived from an EMBL/GenBank/DDBJ whole genome shotgun (WGS) entry which is preliminary data.</text>
</comment>
<dbReference type="AlphaFoldDB" id="A0A5B7DCL4"/>
<sequence length="67" mass="7214">MDLTGGQTGIQIKPVDLLDVLLSNDVPPPLNTTSCANENLLYVFVGGAQLGRQVHRDLCAQFSHGHQ</sequence>
<evidence type="ECO:0000313" key="1">
    <source>
        <dbReference type="EMBL" id="MPC18826.1"/>
    </source>
</evidence>
<dbReference type="Proteomes" id="UP000324222">
    <property type="component" value="Unassembled WGS sequence"/>
</dbReference>
<name>A0A5B7DCL4_PORTR</name>
<evidence type="ECO:0000313" key="2">
    <source>
        <dbReference type="Proteomes" id="UP000324222"/>
    </source>
</evidence>
<gene>
    <name evidence="1" type="ORF">E2C01_011720</name>
</gene>
<keyword evidence="2" id="KW-1185">Reference proteome</keyword>
<reference evidence="1 2" key="1">
    <citation type="submission" date="2019-05" db="EMBL/GenBank/DDBJ databases">
        <title>Another draft genome of Portunus trituberculatus and its Hox gene families provides insights of decapod evolution.</title>
        <authorList>
            <person name="Jeong J.-H."/>
            <person name="Song I."/>
            <person name="Kim S."/>
            <person name="Choi T."/>
            <person name="Kim D."/>
            <person name="Ryu S."/>
            <person name="Kim W."/>
        </authorList>
    </citation>
    <scope>NUCLEOTIDE SEQUENCE [LARGE SCALE GENOMIC DNA]</scope>
    <source>
        <tissue evidence="1">Muscle</tissue>
    </source>
</reference>
<accession>A0A5B7DCL4</accession>
<protein>
    <submittedName>
        <fullName evidence="1">Uncharacterized protein</fullName>
    </submittedName>
</protein>
<organism evidence="1 2">
    <name type="scientific">Portunus trituberculatus</name>
    <name type="common">Swimming crab</name>
    <name type="synonym">Neptunus trituberculatus</name>
    <dbReference type="NCBI Taxonomy" id="210409"/>
    <lineage>
        <taxon>Eukaryota</taxon>
        <taxon>Metazoa</taxon>
        <taxon>Ecdysozoa</taxon>
        <taxon>Arthropoda</taxon>
        <taxon>Crustacea</taxon>
        <taxon>Multicrustacea</taxon>
        <taxon>Malacostraca</taxon>
        <taxon>Eumalacostraca</taxon>
        <taxon>Eucarida</taxon>
        <taxon>Decapoda</taxon>
        <taxon>Pleocyemata</taxon>
        <taxon>Brachyura</taxon>
        <taxon>Eubrachyura</taxon>
        <taxon>Portunoidea</taxon>
        <taxon>Portunidae</taxon>
        <taxon>Portuninae</taxon>
        <taxon>Portunus</taxon>
    </lineage>
</organism>
<proteinExistence type="predicted"/>